<dbReference type="Proteomes" id="UP001056120">
    <property type="component" value="Linkage Group LG12"/>
</dbReference>
<protein>
    <submittedName>
        <fullName evidence="1">Uncharacterized protein</fullName>
    </submittedName>
</protein>
<keyword evidence="2" id="KW-1185">Reference proteome</keyword>
<reference evidence="1 2" key="2">
    <citation type="journal article" date="2022" name="Mol. Ecol. Resour.">
        <title>The genomes of chicory, endive, great burdock and yacon provide insights into Asteraceae paleo-polyploidization history and plant inulin production.</title>
        <authorList>
            <person name="Fan W."/>
            <person name="Wang S."/>
            <person name="Wang H."/>
            <person name="Wang A."/>
            <person name="Jiang F."/>
            <person name="Liu H."/>
            <person name="Zhao H."/>
            <person name="Xu D."/>
            <person name="Zhang Y."/>
        </authorList>
    </citation>
    <scope>NUCLEOTIDE SEQUENCE [LARGE SCALE GENOMIC DNA]</scope>
    <source>
        <strain evidence="2">cv. Yunnan</strain>
        <tissue evidence="1">Leaves</tissue>
    </source>
</reference>
<gene>
    <name evidence="1" type="ORF">L1987_37554</name>
</gene>
<organism evidence="1 2">
    <name type="scientific">Smallanthus sonchifolius</name>
    <dbReference type="NCBI Taxonomy" id="185202"/>
    <lineage>
        <taxon>Eukaryota</taxon>
        <taxon>Viridiplantae</taxon>
        <taxon>Streptophyta</taxon>
        <taxon>Embryophyta</taxon>
        <taxon>Tracheophyta</taxon>
        <taxon>Spermatophyta</taxon>
        <taxon>Magnoliopsida</taxon>
        <taxon>eudicotyledons</taxon>
        <taxon>Gunneridae</taxon>
        <taxon>Pentapetalae</taxon>
        <taxon>asterids</taxon>
        <taxon>campanulids</taxon>
        <taxon>Asterales</taxon>
        <taxon>Asteraceae</taxon>
        <taxon>Asteroideae</taxon>
        <taxon>Heliantheae alliance</taxon>
        <taxon>Millerieae</taxon>
        <taxon>Smallanthus</taxon>
    </lineage>
</organism>
<sequence>MSRCFPFPPPGYERKLDETVVLKKAQKVKNANILDSIYWKRIKKRSIKRIKKTEKRDRKEKREDNEKKDKHREKKKDYEKRVDTQFGSQNGDPLLQKNEHNKQKDGFSGHKKTSVQPQNGERKELLIGKEEYVHSWGQNEKKLVNRIKTEDIDNSKFVQELGRRIREEEKRTGSLQFPVENRKSNVDRGEIPKMDGQGINKKSTFDRMSMVQNTINGQKTRERVKKKTELTKAEWDKNKYMKNGETVGSLNNLSTSNTPNVGIQHSGSELKKRKDMEINGFSHENEPRPNKTACPISSILTENGKKQDFLQNPGLSQPGKSTKVDTKQRKVNGTIASQPMSPISKKPPINHTLVKPTSTISPPVNTGHMPSQLLPIPTSRPPSSIPNHITNKPLPISSTKPSQPLLNSKKKESIRPPHPDTKYLKQILAVPELTQWSGLDNQEWLFSSKDCPHFKEKAGKNIFLHDNKEVEVWSEAKQLESVDVCALPYVIPY</sequence>
<dbReference type="EMBL" id="CM042029">
    <property type="protein sequence ID" value="KAI3794913.1"/>
    <property type="molecule type" value="Genomic_DNA"/>
</dbReference>
<reference evidence="2" key="1">
    <citation type="journal article" date="2022" name="Mol. Ecol. Resour.">
        <title>The genomes of chicory, endive, great burdock and yacon provide insights into Asteraceae palaeo-polyploidization history and plant inulin production.</title>
        <authorList>
            <person name="Fan W."/>
            <person name="Wang S."/>
            <person name="Wang H."/>
            <person name="Wang A."/>
            <person name="Jiang F."/>
            <person name="Liu H."/>
            <person name="Zhao H."/>
            <person name="Xu D."/>
            <person name="Zhang Y."/>
        </authorList>
    </citation>
    <scope>NUCLEOTIDE SEQUENCE [LARGE SCALE GENOMIC DNA]</scope>
    <source>
        <strain evidence="2">cv. Yunnan</strain>
    </source>
</reference>
<evidence type="ECO:0000313" key="1">
    <source>
        <dbReference type="EMBL" id="KAI3794913.1"/>
    </source>
</evidence>
<comment type="caution">
    <text evidence="1">The sequence shown here is derived from an EMBL/GenBank/DDBJ whole genome shotgun (WGS) entry which is preliminary data.</text>
</comment>
<proteinExistence type="predicted"/>
<accession>A0ACB9HHX7</accession>
<evidence type="ECO:0000313" key="2">
    <source>
        <dbReference type="Proteomes" id="UP001056120"/>
    </source>
</evidence>
<name>A0ACB9HHX7_9ASTR</name>